<keyword evidence="1" id="KW-1133">Transmembrane helix</keyword>
<reference evidence="3" key="1">
    <citation type="submission" date="2017-01" db="EMBL/GenBank/DDBJ databases">
        <title>Comparative genomics of anhydrobiosis in the tardigrade Hypsibius dujardini.</title>
        <authorList>
            <person name="Yoshida Y."/>
            <person name="Koutsovoulos G."/>
            <person name="Laetsch D."/>
            <person name="Stevens L."/>
            <person name="Kumar S."/>
            <person name="Horikawa D."/>
            <person name="Ishino K."/>
            <person name="Komine S."/>
            <person name="Tomita M."/>
            <person name="Blaxter M."/>
            <person name="Arakawa K."/>
        </authorList>
    </citation>
    <scope>NUCLEOTIDE SEQUENCE [LARGE SCALE GENOMIC DNA]</scope>
    <source>
        <strain evidence="3">Z151</strain>
    </source>
</reference>
<dbReference type="EMBL" id="MTYJ01000005">
    <property type="protein sequence ID" value="OQV24823.1"/>
    <property type="molecule type" value="Genomic_DNA"/>
</dbReference>
<proteinExistence type="predicted"/>
<keyword evidence="1" id="KW-0472">Membrane</keyword>
<evidence type="ECO:0000256" key="1">
    <source>
        <dbReference type="SAM" id="Phobius"/>
    </source>
</evidence>
<keyword evidence="3" id="KW-1185">Reference proteome</keyword>
<feature type="transmembrane region" description="Helical" evidence="1">
    <location>
        <begin position="21"/>
        <end position="45"/>
    </location>
</feature>
<organism evidence="2 3">
    <name type="scientific">Hypsibius exemplaris</name>
    <name type="common">Freshwater tardigrade</name>
    <dbReference type="NCBI Taxonomy" id="2072580"/>
    <lineage>
        <taxon>Eukaryota</taxon>
        <taxon>Metazoa</taxon>
        <taxon>Ecdysozoa</taxon>
        <taxon>Tardigrada</taxon>
        <taxon>Eutardigrada</taxon>
        <taxon>Parachela</taxon>
        <taxon>Hypsibioidea</taxon>
        <taxon>Hypsibiidae</taxon>
        <taxon>Hypsibius</taxon>
    </lineage>
</organism>
<dbReference type="AlphaFoldDB" id="A0A1W0XBE0"/>
<evidence type="ECO:0000313" key="3">
    <source>
        <dbReference type="Proteomes" id="UP000192578"/>
    </source>
</evidence>
<feature type="transmembrane region" description="Helical" evidence="1">
    <location>
        <begin position="65"/>
        <end position="85"/>
    </location>
</feature>
<name>A0A1W0XBE0_HYPEX</name>
<protein>
    <recommendedName>
        <fullName evidence="4">Gustatory receptor</fullName>
    </recommendedName>
</protein>
<feature type="transmembrane region" description="Helical" evidence="1">
    <location>
        <begin position="121"/>
        <end position="139"/>
    </location>
</feature>
<keyword evidence="1" id="KW-0812">Transmembrane</keyword>
<feature type="transmembrane region" description="Helical" evidence="1">
    <location>
        <begin position="303"/>
        <end position="325"/>
    </location>
</feature>
<accession>A0A1W0XBE0</accession>
<comment type="caution">
    <text evidence="2">The sequence shown here is derived from an EMBL/GenBank/DDBJ whole genome shotgun (WGS) entry which is preliminary data.</text>
</comment>
<sequence length="341" mass="38673">MLLKVFGFIPSHGTPCCLQMCAALNCMFHVVCGAVGFFLLSVSAISEIVQALTKHSHSIVIKLFSYAPFFALYGRAYIILLLFLFKRKIYAKICRKTRIIAEALFKDEIILAKHYTQWKKVALVLGAATAATHMMWEFISYLGNIFPPTQTVTRKENETETWFSSNTSSSQPLVPQPLFWFSIYFEVGLFCLSQQVVVMGVVFAITLRAFLTQLNKSIIKLTSFNQDCAISSKQWAANVKPSRQEMLKQLEQIRRHQAMIRLFCDDLNACFGFIMFVSHVLDQVCYMGYVASVVMQLDNPGTVLAWVFRILSLTLFSSYSGLLLMPLARAHETVRPLTLVH</sequence>
<feature type="transmembrane region" description="Helical" evidence="1">
    <location>
        <begin position="269"/>
        <end position="291"/>
    </location>
</feature>
<feature type="transmembrane region" description="Helical" evidence="1">
    <location>
        <begin position="178"/>
        <end position="211"/>
    </location>
</feature>
<evidence type="ECO:0000313" key="2">
    <source>
        <dbReference type="EMBL" id="OQV24823.1"/>
    </source>
</evidence>
<gene>
    <name evidence="2" type="ORF">BV898_01412</name>
</gene>
<evidence type="ECO:0008006" key="4">
    <source>
        <dbReference type="Google" id="ProtNLM"/>
    </source>
</evidence>
<dbReference type="Proteomes" id="UP000192578">
    <property type="component" value="Unassembled WGS sequence"/>
</dbReference>